<dbReference type="GO" id="GO:0016757">
    <property type="term" value="F:glycosyltransferase activity"/>
    <property type="evidence" value="ECO:0007669"/>
    <property type="project" value="UniProtKB-UniRule"/>
</dbReference>
<evidence type="ECO:0000256" key="5">
    <source>
        <dbReference type="ARBA" id="ARBA00022692"/>
    </source>
</evidence>
<dbReference type="EC" id="2.4.1.-" evidence="8"/>
<keyword evidence="7 8" id="KW-0472">Membrane</keyword>
<comment type="similarity">
    <text evidence="2 8">Belongs to the glycosyltransferase 92 family.</text>
</comment>
<dbReference type="GO" id="GO:0005737">
    <property type="term" value="C:cytoplasm"/>
    <property type="evidence" value="ECO:0007669"/>
    <property type="project" value="TreeGrafter"/>
</dbReference>
<dbReference type="PANTHER" id="PTHR21461:SF83">
    <property type="entry name" value="GLYCOSYLTRANSFERASE FAMILY 92 PROTEIN"/>
    <property type="match status" value="1"/>
</dbReference>
<dbReference type="EMBL" id="BPLQ01009440">
    <property type="protein sequence ID" value="GIY44038.1"/>
    <property type="molecule type" value="Genomic_DNA"/>
</dbReference>
<sequence>MSRCPERISISISASVIRQLLLMVTFWACVWVLFSYFYASQQYKHRTVLLLRRELLQEVMGEATVASQQKEDIVTNVKISITKPPFLPEINILKLLSKTSNLPLSYIKSNISTDNLNGTCKNPPNIYDLDFNNIYWQRARISKATFFLFNAYYDKRKKVGKLPFVRLIGMIDKLNPPESFCRFWYLNGTNLKYLDSEVTYTYMWYDKWGNYKDGILQPFIMSCHLPSLPSLPEIPDSVSIVGKKCQKITNNMKIMYRNSTKREDFAVCVKGLDFLLEDLSVRLVEWIEMLGILGAKKIFFYELEVHPNVSKVLSYYVDQGLVELTSLTLPGKQPNLPGFRHLYLKSKIVNKRQNELIPYNDCLYKNLYSYKYLALLDIDEIIMPLKHQSWKSLMDEILTHWKEKNSTRSSYDFMNTYFLDHLQEENKIHEKDIPMYFHMLQHVYRSNYTSPGSYVKCFHDVDEVVSLHNHFPRHCFGECNSFSVNISLAHLQHYRRDCVDALKEACDTFKNHTTRDTSIWRFKDELIRKANKILFHLNFYQETGL</sequence>
<keyword evidence="10" id="KW-1185">Reference proteome</keyword>
<keyword evidence="3 8" id="KW-0328">Glycosyltransferase</keyword>
<comment type="caution">
    <text evidence="9">The sequence shown here is derived from an EMBL/GenBank/DDBJ whole genome shotgun (WGS) entry which is preliminary data.</text>
</comment>
<dbReference type="Proteomes" id="UP001054837">
    <property type="component" value="Unassembled WGS sequence"/>
</dbReference>
<keyword evidence="5 8" id="KW-0812">Transmembrane</keyword>
<dbReference type="AlphaFoldDB" id="A0AAV4TBU6"/>
<dbReference type="InterPro" id="IPR008166">
    <property type="entry name" value="Glyco_transf_92"/>
</dbReference>
<dbReference type="PANTHER" id="PTHR21461">
    <property type="entry name" value="GLYCOSYLTRANSFERASE FAMILY 92 PROTEIN"/>
    <property type="match status" value="1"/>
</dbReference>
<protein>
    <recommendedName>
        <fullName evidence="8">Glycosyltransferase family 92 protein</fullName>
        <ecNumber evidence="8">2.4.1.-</ecNumber>
    </recommendedName>
</protein>
<evidence type="ECO:0000256" key="7">
    <source>
        <dbReference type="ARBA" id="ARBA00023136"/>
    </source>
</evidence>
<evidence type="ECO:0000256" key="1">
    <source>
        <dbReference type="ARBA" id="ARBA00004167"/>
    </source>
</evidence>
<reference evidence="9 10" key="1">
    <citation type="submission" date="2021-06" db="EMBL/GenBank/DDBJ databases">
        <title>Caerostris darwini draft genome.</title>
        <authorList>
            <person name="Kono N."/>
            <person name="Arakawa K."/>
        </authorList>
    </citation>
    <scope>NUCLEOTIDE SEQUENCE [LARGE SCALE GENOMIC DNA]</scope>
</reference>
<dbReference type="Pfam" id="PF01697">
    <property type="entry name" value="Glyco_transf_92"/>
    <property type="match status" value="1"/>
</dbReference>
<keyword evidence="4 8" id="KW-0808">Transferase</keyword>
<comment type="subcellular location">
    <subcellularLocation>
        <location evidence="1">Membrane</location>
        <topology evidence="1">Single-pass membrane protein</topology>
    </subcellularLocation>
</comment>
<evidence type="ECO:0000256" key="3">
    <source>
        <dbReference type="ARBA" id="ARBA00022676"/>
    </source>
</evidence>
<proteinExistence type="inferred from homology"/>
<organism evidence="9 10">
    <name type="scientific">Caerostris darwini</name>
    <dbReference type="NCBI Taxonomy" id="1538125"/>
    <lineage>
        <taxon>Eukaryota</taxon>
        <taxon>Metazoa</taxon>
        <taxon>Ecdysozoa</taxon>
        <taxon>Arthropoda</taxon>
        <taxon>Chelicerata</taxon>
        <taxon>Arachnida</taxon>
        <taxon>Araneae</taxon>
        <taxon>Araneomorphae</taxon>
        <taxon>Entelegynae</taxon>
        <taxon>Araneoidea</taxon>
        <taxon>Araneidae</taxon>
        <taxon>Caerostris</taxon>
    </lineage>
</organism>
<evidence type="ECO:0000256" key="8">
    <source>
        <dbReference type="RuleBase" id="RU366017"/>
    </source>
</evidence>
<feature type="transmembrane region" description="Helical" evidence="8">
    <location>
        <begin position="20"/>
        <end position="39"/>
    </location>
</feature>
<name>A0AAV4TBU6_9ARAC</name>
<evidence type="ECO:0000256" key="6">
    <source>
        <dbReference type="ARBA" id="ARBA00022989"/>
    </source>
</evidence>
<evidence type="ECO:0000256" key="2">
    <source>
        <dbReference type="ARBA" id="ARBA00007647"/>
    </source>
</evidence>
<keyword evidence="6 8" id="KW-1133">Transmembrane helix</keyword>
<dbReference type="GO" id="GO:0016020">
    <property type="term" value="C:membrane"/>
    <property type="evidence" value="ECO:0007669"/>
    <property type="project" value="UniProtKB-SubCell"/>
</dbReference>
<accession>A0AAV4TBU6</accession>
<evidence type="ECO:0000256" key="4">
    <source>
        <dbReference type="ARBA" id="ARBA00022679"/>
    </source>
</evidence>
<evidence type="ECO:0000313" key="10">
    <source>
        <dbReference type="Proteomes" id="UP001054837"/>
    </source>
</evidence>
<evidence type="ECO:0000313" key="9">
    <source>
        <dbReference type="EMBL" id="GIY44038.1"/>
    </source>
</evidence>
<gene>
    <name evidence="9" type="primary">AVEN_113280_1</name>
    <name evidence="9" type="ORF">CDAR_262681</name>
</gene>